<accession>V5Z417</accession>
<dbReference type="GO" id="GO:0005829">
    <property type="term" value="C:cytosol"/>
    <property type="evidence" value="ECO:0007669"/>
    <property type="project" value="TreeGrafter"/>
</dbReference>
<dbReference type="InterPro" id="IPR006683">
    <property type="entry name" value="Thioestr_dom"/>
</dbReference>
<name>V5Z417_9GAMM</name>
<dbReference type="EMBL" id="CAHS01000005">
    <property type="protein sequence ID" value="CCG85708.1"/>
    <property type="molecule type" value="Genomic_DNA"/>
</dbReference>
<dbReference type="Proteomes" id="UP000018217">
    <property type="component" value="Unassembled WGS sequence"/>
</dbReference>
<dbReference type="RefSeq" id="WP_023653552.1">
    <property type="nucleotide sequence ID" value="NZ_CAHS01000005.1"/>
</dbReference>
<dbReference type="CDD" id="cd03443">
    <property type="entry name" value="PaaI_thioesterase"/>
    <property type="match status" value="1"/>
</dbReference>
<dbReference type="Pfam" id="PF03061">
    <property type="entry name" value="4HBT"/>
    <property type="match status" value="1"/>
</dbReference>
<dbReference type="STRING" id="1161919.EPIR_0343"/>
<dbReference type="PANTHER" id="PTHR43240">
    <property type="entry name" value="1,4-DIHYDROXY-2-NAPHTHOYL-COA THIOESTERASE 1"/>
    <property type="match status" value="1"/>
</dbReference>
<evidence type="ECO:0000313" key="5">
    <source>
        <dbReference type="Proteomes" id="UP000018217"/>
    </source>
</evidence>
<keyword evidence="5" id="KW-1185">Reference proteome</keyword>
<dbReference type="GO" id="GO:0061522">
    <property type="term" value="F:1,4-dihydroxy-2-naphthoyl-CoA thioesterase activity"/>
    <property type="evidence" value="ECO:0007669"/>
    <property type="project" value="TreeGrafter"/>
</dbReference>
<sequence length="136" mass="14920">MWTRQSSLAELNQMAQDTMVTSLGMVFTRLEADWLEATMPVDARTQQPFGLLHGGASVALAETLGSMAGWLCSQPGQNVVGVEVNASHLRAVYSGSVRGVCRALHHGRMNQVWQIEIFNQQDRLCCMARLTTTIIG</sequence>
<feature type="domain" description="Thioesterase" evidence="3">
    <location>
        <begin position="49"/>
        <end position="126"/>
    </location>
</feature>
<dbReference type="InterPro" id="IPR003736">
    <property type="entry name" value="PAAI_dom"/>
</dbReference>
<protein>
    <submittedName>
        <fullName evidence="4">UPF0152 protein</fullName>
    </submittedName>
</protein>
<proteinExistence type="inferred from homology"/>
<organism evidence="4 5">
    <name type="scientific">Erwinia piriflorinigrans CFBP 5888</name>
    <dbReference type="NCBI Taxonomy" id="1161919"/>
    <lineage>
        <taxon>Bacteria</taxon>
        <taxon>Pseudomonadati</taxon>
        <taxon>Pseudomonadota</taxon>
        <taxon>Gammaproteobacteria</taxon>
        <taxon>Enterobacterales</taxon>
        <taxon>Erwiniaceae</taxon>
        <taxon>Erwinia</taxon>
    </lineage>
</organism>
<dbReference type="SUPFAM" id="SSF54637">
    <property type="entry name" value="Thioesterase/thiol ester dehydrase-isomerase"/>
    <property type="match status" value="1"/>
</dbReference>
<evidence type="ECO:0000256" key="2">
    <source>
        <dbReference type="ARBA" id="ARBA00022801"/>
    </source>
</evidence>
<comment type="similarity">
    <text evidence="1">Belongs to the thioesterase PaaI family.</text>
</comment>
<dbReference type="OrthoDB" id="9798208at2"/>
<evidence type="ECO:0000256" key="1">
    <source>
        <dbReference type="ARBA" id="ARBA00008324"/>
    </source>
</evidence>
<evidence type="ECO:0000313" key="4">
    <source>
        <dbReference type="EMBL" id="CCG85708.1"/>
    </source>
</evidence>
<comment type="caution">
    <text evidence="4">The sequence shown here is derived from an EMBL/GenBank/DDBJ whole genome shotgun (WGS) entry which is preliminary data.</text>
</comment>
<dbReference type="InterPro" id="IPR029069">
    <property type="entry name" value="HotDog_dom_sf"/>
</dbReference>
<dbReference type="AlphaFoldDB" id="V5Z417"/>
<dbReference type="Gene3D" id="3.10.129.10">
    <property type="entry name" value="Hotdog Thioesterase"/>
    <property type="match status" value="1"/>
</dbReference>
<keyword evidence="2" id="KW-0378">Hydrolase</keyword>
<gene>
    <name evidence="4" type="primary">ydiI</name>
    <name evidence="4" type="ORF">EPIR_0343</name>
</gene>
<reference evidence="4 5" key="1">
    <citation type="journal article" date="2013" name="Syst. Appl. Microbiol.">
        <title>Phylogenetic position and virulence apparatus of the pear flower necrosis pathogen Erwinia piriflorinigrans CFBP 5888T as assessed by comparative genomics.</title>
        <authorList>
            <person name="Smits T.H."/>
            <person name="Rezzonico F."/>
            <person name="Lopez M.M."/>
            <person name="Blom J."/>
            <person name="Goesmann A."/>
            <person name="Frey J.E."/>
            <person name="Duffy B."/>
        </authorList>
    </citation>
    <scope>NUCLEOTIDE SEQUENCE [LARGE SCALE GENOMIC DNA]</scope>
    <source>
        <strain evidence="5">CFBP5888</strain>
    </source>
</reference>
<evidence type="ECO:0000259" key="3">
    <source>
        <dbReference type="Pfam" id="PF03061"/>
    </source>
</evidence>
<dbReference type="PANTHER" id="PTHR43240:SF5">
    <property type="entry name" value="1,4-DIHYDROXY-2-NAPHTHOYL-COA THIOESTERASE 1"/>
    <property type="match status" value="1"/>
</dbReference>
<dbReference type="NCBIfam" id="TIGR00369">
    <property type="entry name" value="unchar_dom_1"/>
    <property type="match status" value="1"/>
</dbReference>